<dbReference type="GO" id="GO:0005524">
    <property type="term" value="F:ATP binding"/>
    <property type="evidence" value="ECO:0007669"/>
    <property type="project" value="InterPro"/>
</dbReference>
<dbReference type="OrthoDB" id="4062651at2759"/>
<evidence type="ECO:0000256" key="3">
    <source>
        <dbReference type="ARBA" id="ARBA00047740"/>
    </source>
</evidence>
<evidence type="ECO:0000259" key="4">
    <source>
        <dbReference type="PROSITE" id="PS50011"/>
    </source>
</evidence>
<dbReference type="Pfam" id="PF02940">
    <property type="entry name" value="mRNA_triPase"/>
    <property type="match status" value="1"/>
</dbReference>
<reference evidence="5 6" key="1">
    <citation type="journal article" date="2014" name="Nat. Commun.">
        <title>Klebsormidium flaccidum genome reveals primary factors for plant terrestrial adaptation.</title>
        <authorList>
            <person name="Hori K."/>
            <person name="Maruyama F."/>
            <person name="Fujisawa T."/>
            <person name="Togashi T."/>
            <person name="Yamamoto N."/>
            <person name="Seo M."/>
            <person name="Sato S."/>
            <person name="Yamada T."/>
            <person name="Mori H."/>
            <person name="Tajima N."/>
            <person name="Moriyama T."/>
            <person name="Ikeuchi M."/>
            <person name="Watanabe M."/>
            <person name="Wada H."/>
            <person name="Kobayashi K."/>
            <person name="Saito M."/>
            <person name="Masuda T."/>
            <person name="Sasaki-Sekimoto Y."/>
            <person name="Mashiguchi K."/>
            <person name="Awai K."/>
            <person name="Shimojima M."/>
            <person name="Masuda S."/>
            <person name="Iwai M."/>
            <person name="Nobusawa T."/>
            <person name="Narise T."/>
            <person name="Kondo S."/>
            <person name="Saito H."/>
            <person name="Sato R."/>
            <person name="Murakawa M."/>
            <person name="Ihara Y."/>
            <person name="Oshima-Yamada Y."/>
            <person name="Ohtaka K."/>
            <person name="Satoh M."/>
            <person name="Sonobe K."/>
            <person name="Ishii M."/>
            <person name="Ohtani R."/>
            <person name="Kanamori-Sato M."/>
            <person name="Honoki R."/>
            <person name="Miyazaki D."/>
            <person name="Mochizuki H."/>
            <person name="Umetsu J."/>
            <person name="Higashi K."/>
            <person name="Shibata D."/>
            <person name="Kamiya Y."/>
            <person name="Sato N."/>
            <person name="Nakamura Y."/>
            <person name="Tabata S."/>
            <person name="Ida S."/>
            <person name="Kurokawa K."/>
            <person name="Ohta H."/>
        </authorList>
    </citation>
    <scope>NUCLEOTIDE SEQUENCE [LARGE SCALE GENOMIC DNA]</scope>
    <source>
        <strain evidence="5 6">NIES-2285</strain>
    </source>
</reference>
<dbReference type="SUPFAM" id="SSF55154">
    <property type="entry name" value="CYTH-like phosphatases"/>
    <property type="match status" value="1"/>
</dbReference>
<proteinExistence type="predicted"/>
<dbReference type="SUPFAM" id="SSF56112">
    <property type="entry name" value="Protein kinase-like (PK-like)"/>
    <property type="match status" value="1"/>
</dbReference>
<comment type="catalytic activity">
    <reaction evidence="3">
        <text>a 5'-end triphospho-ribonucleoside in mRNA + H2O = a 5'-end diphospho-ribonucleoside in mRNA + phosphate + H(+)</text>
        <dbReference type="Rhea" id="RHEA:67004"/>
        <dbReference type="Rhea" id="RHEA-COMP:17164"/>
        <dbReference type="Rhea" id="RHEA-COMP:17165"/>
        <dbReference type="ChEBI" id="CHEBI:15377"/>
        <dbReference type="ChEBI" id="CHEBI:15378"/>
        <dbReference type="ChEBI" id="CHEBI:43474"/>
        <dbReference type="ChEBI" id="CHEBI:167616"/>
        <dbReference type="ChEBI" id="CHEBI:167618"/>
        <dbReference type="EC" id="3.6.1.74"/>
    </reaction>
    <physiologicalReaction direction="left-to-right" evidence="3">
        <dbReference type="Rhea" id="RHEA:67005"/>
    </physiologicalReaction>
</comment>
<dbReference type="SMART" id="SM00220">
    <property type="entry name" value="S_TKc"/>
    <property type="match status" value="1"/>
</dbReference>
<dbReference type="PANTHER" id="PTHR13902">
    <property type="entry name" value="SERINE/THREONINE-PROTEIN KINASE WNK WITH NO LYSINE -RELATED"/>
    <property type="match status" value="1"/>
</dbReference>
<dbReference type="InterPro" id="IPR033469">
    <property type="entry name" value="CYTH-like_dom_sf"/>
</dbReference>
<dbReference type="GO" id="GO:0004651">
    <property type="term" value="F:polynucleotide 5'-phosphatase activity"/>
    <property type="evidence" value="ECO:0007669"/>
    <property type="project" value="InterPro"/>
</dbReference>
<keyword evidence="2" id="KW-0378">Hydrolase</keyword>
<dbReference type="STRING" id="105231.A0A1Y1IV24"/>
<evidence type="ECO:0000313" key="6">
    <source>
        <dbReference type="Proteomes" id="UP000054558"/>
    </source>
</evidence>
<dbReference type="PROSITE" id="PS50011">
    <property type="entry name" value="PROTEIN_KINASE_DOM"/>
    <property type="match status" value="1"/>
</dbReference>
<dbReference type="Pfam" id="PF00069">
    <property type="entry name" value="Pkinase"/>
    <property type="match status" value="1"/>
</dbReference>
<feature type="non-terminal residue" evidence="5">
    <location>
        <position position="1"/>
    </location>
</feature>
<accession>A0A1Y1IV24</accession>
<dbReference type="Proteomes" id="UP000054558">
    <property type="component" value="Unassembled WGS sequence"/>
</dbReference>
<dbReference type="PROSITE" id="PS00108">
    <property type="entry name" value="PROTEIN_KINASE_ST"/>
    <property type="match status" value="1"/>
</dbReference>
<evidence type="ECO:0000256" key="1">
    <source>
        <dbReference type="ARBA" id="ARBA00022664"/>
    </source>
</evidence>
<dbReference type="InterPro" id="IPR000719">
    <property type="entry name" value="Prot_kinase_dom"/>
</dbReference>
<evidence type="ECO:0000256" key="2">
    <source>
        <dbReference type="ARBA" id="ARBA00022801"/>
    </source>
</evidence>
<dbReference type="GO" id="GO:0140818">
    <property type="term" value="F:mRNA 5'-triphosphate monophosphatase activity"/>
    <property type="evidence" value="ECO:0007669"/>
    <property type="project" value="UniProtKB-EC"/>
</dbReference>
<dbReference type="GO" id="GO:0035556">
    <property type="term" value="P:intracellular signal transduction"/>
    <property type="evidence" value="ECO:0000318"/>
    <property type="project" value="GO_Central"/>
</dbReference>
<feature type="domain" description="Protein kinase" evidence="4">
    <location>
        <begin position="246"/>
        <end position="507"/>
    </location>
</feature>
<dbReference type="EMBL" id="DF238326">
    <property type="protein sequence ID" value="GAQ93231.1"/>
    <property type="molecule type" value="Genomic_DNA"/>
</dbReference>
<dbReference type="InterPro" id="IPR004206">
    <property type="entry name" value="mRNA_triPase_Cet1"/>
</dbReference>
<dbReference type="InterPro" id="IPR008271">
    <property type="entry name" value="Ser/Thr_kinase_AS"/>
</dbReference>
<dbReference type="InterPro" id="IPR011009">
    <property type="entry name" value="Kinase-like_dom_sf"/>
</dbReference>
<dbReference type="OMA" id="ECKSHAQ"/>
<sequence length="529" mass="59643">IRGIIDTTRSITTKHGFDPENEVELRLGRFVSRNFVAGVPSACFHKIMERLSEDDHWTSSVVYSKHKDYSLKGQRLRISEDGSRSLVNKRRSAIVDVRCDGCPFDFRVSFAKEKRLSPDPEAEATIIRDADHSRWTDRVSYAYKHYSFELSVVTNARGAEEDRGGGDGSDEAPEEEGAAIYEVEIELKPECAAFPKKSKAMAAKLAESLVLKLLDLVYFVEDVDCRSISFRTSSAVVETSPDERFVRYKEVIGRGAAKIVYKGYDREAGKEIAWYKVHLDHLDLTKCVKTALFKEFDMLTQISSPYVLKLITYWLDSHEYDKIDVICELFYAGSLKSFMHANGLPPNHIIRRWGRQILLGVRFLHCEAAETPIIHRDLKCDNVFIHGHTGRVKIGDLGSATISATGGPAMSIVGTPNFMAPEIFDGHYDQTVDIYAFGLCLYEMATGSEPYRECKSHAQIYKRIMMVEPPERLSSIDDRDLSDIISRCLGPSSARPCVNELLAHAFFSPGAVLASPRSEDIPENWEDRL</sequence>
<dbReference type="GO" id="GO:0004674">
    <property type="term" value="F:protein serine/threonine kinase activity"/>
    <property type="evidence" value="ECO:0000318"/>
    <property type="project" value="GO_Central"/>
</dbReference>
<dbReference type="InterPro" id="IPR037009">
    <property type="entry name" value="mRNA_triPase_Cet1_sf"/>
</dbReference>
<dbReference type="AlphaFoldDB" id="A0A1Y1IV24"/>
<evidence type="ECO:0000313" key="5">
    <source>
        <dbReference type="EMBL" id="GAQ93231.1"/>
    </source>
</evidence>
<protein>
    <recommendedName>
        <fullName evidence="4">Protein kinase domain-containing protein</fullName>
    </recommendedName>
</protein>
<keyword evidence="6" id="KW-1185">Reference proteome</keyword>
<dbReference type="GO" id="GO:0005737">
    <property type="term" value="C:cytoplasm"/>
    <property type="evidence" value="ECO:0000318"/>
    <property type="project" value="GO_Central"/>
</dbReference>
<dbReference type="Gene3D" id="1.10.510.10">
    <property type="entry name" value="Transferase(Phosphotransferase) domain 1"/>
    <property type="match status" value="1"/>
</dbReference>
<name>A0A1Y1IV24_KLENI</name>
<organism evidence="5 6">
    <name type="scientific">Klebsormidium nitens</name>
    <name type="common">Green alga</name>
    <name type="synonym">Ulothrix nitens</name>
    <dbReference type="NCBI Taxonomy" id="105231"/>
    <lineage>
        <taxon>Eukaryota</taxon>
        <taxon>Viridiplantae</taxon>
        <taxon>Streptophyta</taxon>
        <taxon>Klebsormidiophyceae</taxon>
        <taxon>Klebsormidiales</taxon>
        <taxon>Klebsormidiaceae</taxon>
        <taxon>Klebsormidium</taxon>
    </lineage>
</organism>
<keyword evidence="1" id="KW-0507">mRNA processing</keyword>
<dbReference type="InterPro" id="IPR050588">
    <property type="entry name" value="WNK_Ser-Thr_kinase"/>
</dbReference>
<gene>
    <name evidence="5" type="ORF">KFL_013770010</name>
</gene>
<dbReference type="GO" id="GO:0006397">
    <property type="term" value="P:mRNA processing"/>
    <property type="evidence" value="ECO:0007669"/>
    <property type="project" value="UniProtKB-KW"/>
</dbReference>
<dbReference type="Gene3D" id="3.30.200.20">
    <property type="entry name" value="Phosphorylase Kinase, domain 1"/>
    <property type="match status" value="1"/>
</dbReference>
<dbReference type="Gene3D" id="3.20.100.10">
    <property type="entry name" value="mRNA triphosphatase Cet1-like"/>
    <property type="match status" value="1"/>
</dbReference>